<dbReference type="Proteomes" id="UP001144157">
    <property type="component" value="Unassembled WGS sequence"/>
</dbReference>
<sequence>MNAAECQNAYTKVFEEKTYRGQLLSLLSRDECVALQDAYLASLPSDTCKRKHRYRSKGTGLPAQNAITQDLAMECPGPCQQRTLKWCHGMMPNKAFDILAGVEGDLKSSFRKGLTSLCNSSEVHLPPGYEDLSPYVKGIATFYASAVMTGPGQATGLSAPIVRWCMINELQSQFDRTAAGNVYDCSSVPFASWAGPALNSVLLTRARKDRPVRQTKFPSFETYVRERLTDGFWFAMKAAVSSPDADRLYLTRYSTGIHEYAVDSACAFDTMGHARAVQEDALYGACSYDRQPLEHLADSRPDAFDEISYSAGYMALASYVWGANAHLDLLRGQVNQDPATHLPEHWYARVWHDALFGESAPEELYRWTARTKDHGSFTGDRDFTECQSDCSCPERYHKYGLGATLFWARETWCGVSCPSAPFDVWMFGSFVDGVRAILRCGEGKHSPAPERNASAALPVRKACIGGIAQARCQIIHLLVWCAVDQRSKTPRALAKKPKSRRRYSGFVCKPIGIVKRIVAALKFAKKSILGS</sequence>
<dbReference type="EMBL" id="BRPE01000012">
    <property type="protein sequence ID" value="GLA88088.1"/>
    <property type="molecule type" value="Genomic_DNA"/>
</dbReference>
<evidence type="ECO:0000313" key="1">
    <source>
        <dbReference type="EMBL" id="GLA88088.1"/>
    </source>
</evidence>
<organism evidence="1 2">
    <name type="scientific">Aspergillus tubingensis</name>
    <dbReference type="NCBI Taxonomy" id="5068"/>
    <lineage>
        <taxon>Eukaryota</taxon>
        <taxon>Fungi</taxon>
        <taxon>Dikarya</taxon>
        <taxon>Ascomycota</taxon>
        <taxon>Pezizomycotina</taxon>
        <taxon>Eurotiomycetes</taxon>
        <taxon>Eurotiomycetidae</taxon>
        <taxon>Eurotiales</taxon>
        <taxon>Aspergillaceae</taxon>
        <taxon>Aspergillus</taxon>
        <taxon>Aspergillus subgen. Circumdati</taxon>
    </lineage>
</organism>
<comment type="caution">
    <text evidence="1">The sequence shown here is derived from an EMBL/GenBank/DDBJ whole genome shotgun (WGS) entry which is preliminary data.</text>
</comment>
<gene>
    <name evidence="1" type="ORF">AtubIFM56815_002528</name>
</gene>
<reference evidence="1" key="1">
    <citation type="submission" date="2022-07" db="EMBL/GenBank/DDBJ databases">
        <title>Taxonomy of Aspergillus series Nigri: significant species reduction supported by multi-species coalescent approaches.</title>
        <authorList>
            <person name="Bian C."/>
            <person name="Kusuya Y."/>
            <person name="Sklenar F."/>
            <person name="D'hooge E."/>
            <person name="Yaguchi T."/>
            <person name="Takahashi H."/>
            <person name="Hubka V."/>
        </authorList>
    </citation>
    <scope>NUCLEOTIDE SEQUENCE</scope>
    <source>
        <strain evidence="1">IFM 56815</strain>
    </source>
</reference>
<proteinExistence type="predicted"/>
<protein>
    <submittedName>
        <fullName evidence="1">Uncharacterized protein</fullName>
    </submittedName>
</protein>
<accession>A0A9W6ATY4</accession>
<name>A0A9W6ATY4_ASPTU</name>
<evidence type="ECO:0000313" key="2">
    <source>
        <dbReference type="Proteomes" id="UP001144157"/>
    </source>
</evidence>
<dbReference type="AlphaFoldDB" id="A0A9W6ATY4"/>